<dbReference type="EMBL" id="DF820456">
    <property type="protein sequence ID" value="GAK50174.1"/>
    <property type="molecule type" value="Genomic_DNA"/>
</dbReference>
<accession>A0A0S6VYU6</accession>
<evidence type="ECO:0000256" key="2">
    <source>
        <dbReference type="SAM" id="Phobius"/>
    </source>
</evidence>
<keyword evidence="2" id="KW-1133">Transmembrane helix</keyword>
<dbReference type="Pfam" id="PF05359">
    <property type="entry name" value="DUF748"/>
    <property type="match status" value="1"/>
</dbReference>
<keyword evidence="2" id="KW-0472">Membrane</keyword>
<feature type="transmembrane region" description="Helical" evidence="2">
    <location>
        <begin position="27"/>
        <end position="49"/>
    </location>
</feature>
<evidence type="ECO:0000256" key="1">
    <source>
        <dbReference type="SAM" id="MobiDB-lite"/>
    </source>
</evidence>
<organism evidence="4 5">
    <name type="scientific">Candidatus Moduliflexus flocculans</name>
    <dbReference type="NCBI Taxonomy" id="1499966"/>
    <lineage>
        <taxon>Bacteria</taxon>
        <taxon>Candidatus Moduliflexota</taxon>
        <taxon>Candidatus Moduliflexia</taxon>
        <taxon>Candidatus Moduliflexales</taxon>
        <taxon>Candidatus Moduliflexaceae</taxon>
    </lineage>
</organism>
<dbReference type="InterPro" id="IPR008023">
    <property type="entry name" value="DUF748"/>
</dbReference>
<feature type="domain" description="AsmA" evidence="3">
    <location>
        <begin position="771"/>
        <end position="1053"/>
    </location>
</feature>
<dbReference type="STRING" id="1499966.U14_01401"/>
<evidence type="ECO:0000313" key="5">
    <source>
        <dbReference type="Proteomes" id="UP000030700"/>
    </source>
</evidence>
<dbReference type="PANTHER" id="PTHR30441">
    <property type="entry name" value="DUF748 DOMAIN-CONTAINING PROTEIN"/>
    <property type="match status" value="1"/>
</dbReference>
<protein>
    <recommendedName>
        <fullName evidence="3">AsmA domain-containing protein</fullName>
    </recommendedName>
</protein>
<feature type="region of interest" description="Disordered" evidence="1">
    <location>
        <begin position="156"/>
        <end position="195"/>
    </location>
</feature>
<sequence length="1179" mass="127109">MRSTERGMVSRFFPPLQRNYMKTIKKIGIACGVFFLVVIAGGLLLEFVIDLTPYLPQVTRPLSNALHRNVEIGKLSHTILRGPGASLQQVTVFEPDQKTVWASAAEIMAKLRLLPLLSKRIEVVQIALTQPNVVLKRGKNGLWNIADFIGQQADAAESPMAAKATPVPKQPADSEQPPSQTTKTPANAPSPQTPAVGSTLAIDAIQLSRGTIRVIDEMTDVTTEISNVNATVKGVSVNAPIRFDISADLQGRTLGQIHSTGKISQIPANGTVQNAEMDVTTTLKDIDLAHFQPYLQFAHLQKEAPLGKLNATLQLAGSLDKQITSTGNVSVDDVRVDVSGNVAQAATNPALDLTISSKEFSWENVIQLLPPNAAKPLQDLGLTGKGTLNVQPKGALDQLAISGEFDLSQSGMRASNVFAKPAALAAMLKFDMTLMQDAVDIKMFNVSIGNVTLSATGTVSRFSKPIFDMQITSTPFPLPDMLALFPVIAELKQNGQPALKTDGMASLTAGIKGAADDLNINATVNLDQGAVAYADFFQKAAAIPGNIAAEVRLKKDSVSINRAVVNLGEFQLTAHGEVNHFNEPELDIAVETNLFDLAAMFGHFPMLTAQVPKELRLDGLGKIAVKSVGSVKNLAISGMVDMTKGEILFGDVFNKPKDIPGSIEFDTTITPDSVALKQVQINLNDVLFDVTGAISGLKQKAMLDIRLKSNQFALNQLLPFSGLEMHPTGITEFSMQVKGAVADFTPDSIVALDLRCQDVGLLLPAFGKPVNHLNLVAALRGQTLSLKQLSASIGESSLKGDATILDPFTTPDVAFALESDYLNADEFLKAAPDAHTPQARFYRSGSRSPFRVVAETTVTSPPVTVANHQEWPLSHLKARGTLSIKHGIVKQVEFANLRSDVMFANQVLNLENMLFELYDGTYQGRVKFDLSAPTPTYEFESKLMDVDANRLLTASVSAKDIVYGLLFANAAIAGKGFSAEQLAQHLSGSGTIAIGAGKFTSFNIWPDIAQIFELLGTVGNSDALLKIGSDIGQFPAETNFSRFEATFNLEEGKGGHSEVLLEVPEQEMHIALLMNGEFGLDLSLDLLGKIRFAPESKYYNDIKKAFRDFEQDDGSIELPFPIPIGGTLLKPTINMKTAQKSLQKFAEKMARQAVTSEVGKQVEKELGKAGKDLLKQIFK</sequence>
<reference evidence="4 5" key="1">
    <citation type="journal article" date="2015" name="PeerJ">
        <title>First genomic representation of candidate bacterial phylum KSB3 points to enhanced environmental sensing as a trigger of wastewater bulking.</title>
        <authorList>
            <person name="Sekiguchi Y."/>
            <person name="Ohashi A."/>
            <person name="Parks D.H."/>
            <person name="Yamauchi T."/>
            <person name="Tyson G.W."/>
            <person name="Hugenholtz P."/>
        </authorList>
    </citation>
    <scope>NUCLEOTIDE SEQUENCE [LARGE SCALE GENOMIC DNA]</scope>
</reference>
<dbReference type="GO" id="GO:0090313">
    <property type="term" value="P:regulation of protein targeting to membrane"/>
    <property type="evidence" value="ECO:0007669"/>
    <property type="project" value="TreeGrafter"/>
</dbReference>
<dbReference type="InterPro" id="IPR052894">
    <property type="entry name" value="AsmA-related"/>
</dbReference>
<proteinExistence type="predicted"/>
<dbReference type="HOGENOM" id="CLU_270206_0_0_0"/>
<name>A0A0S6VYU6_9BACT</name>
<gene>
    <name evidence="4" type="ORF">U14_01401</name>
</gene>
<keyword evidence="2" id="KW-0812">Transmembrane</keyword>
<dbReference type="GO" id="GO:0005886">
    <property type="term" value="C:plasma membrane"/>
    <property type="evidence" value="ECO:0007669"/>
    <property type="project" value="TreeGrafter"/>
</dbReference>
<keyword evidence="5" id="KW-1185">Reference proteome</keyword>
<evidence type="ECO:0000313" key="4">
    <source>
        <dbReference type="EMBL" id="GAK50174.1"/>
    </source>
</evidence>
<feature type="compositionally biased region" description="Polar residues" evidence="1">
    <location>
        <begin position="176"/>
        <end position="195"/>
    </location>
</feature>
<dbReference type="Proteomes" id="UP000030700">
    <property type="component" value="Unassembled WGS sequence"/>
</dbReference>
<dbReference type="Pfam" id="PF05170">
    <property type="entry name" value="AsmA"/>
    <property type="match status" value="1"/>
</dbReference>
<dbReference type="PANTHER" id="PTHR30441:SF8">
    <property type="entry name" value="DUF748 DOMAIN-CONTAINING PROTEIN"/>
    <property type="match status" value="1"/>
</dbReference>
<dbReference type="AlphaFoldDB" id="A0A0S6VYU6"/>
<dbReference type="InterPro" id="IPR007844">
    <property type="entry name" value="AsmA"/>
</dbReference>
<evidence type="ECO:0000259" key="3">
    <source>
        <dbReference type="Pfam" id="PF05170"/>
    </source>
</evidence>